<reference evidence="1 2" key="1">
    <citation type="submission" date="2016-07" db="EMBL/GenBank/DDBJ databases">
        <title>Comparative genomics of the Campylobacter concisus group.</title>
        <authorList>
            <person name="Miller W.G."/>
            <person name="Yee E."/>
            <person name="Chapman M.H."/>
            <person name="Huynh S."/>
            <person name="Bono J.L."/>
            <person name="On S.L.W."/>
            <person name="StLeger J."/>
            <person name="Foster G."/>
            <person name="Parker C.T."/>
        </authorList>
    </citation>
    <scope>NUCLEOTIDE SEQUENCE [LARGE SCALE GENOMIC DNA]</scope>
    <source>
        <strain evidence="1 2">CCUG 21559</strain>
    </source>
</reference>
<dbReference type="AlphaFoldDB" id="A0A6G5QGC7"/>
<accession>A0A6G5QGC7</accession>
<name>A0A6G5QGC7_9BACT</name>
<gene>
    <name evidence="1" type="ORF">CMUC_0885</name>
</gene>
<evidence type="ECO:0000313" key="2">
    <source>
        <dbReference type="Proteomes" id="UP000503264"/>
    </source>
</evidence>
<dbReference type="EMBL" id="CP012542">
    <property type="protein sequence ID" value="QCD44674.1"/>
    <property type="molecule type" value="Genomic_DNA"/>
</dbReference>
<dbReference type="RefSeq" id="WP_171993712.1">
    <property type="nucleotide sequence ID" value="NZ_CP012542.1"/>
</dbReference>
<evidence type="ECO:0000313" key="1">
    <source>
        <dbReference type="EMBL" id="QCD44674.1"/>
    </source>
</evidence>
<sequence>MKDLFTQPTAQVEILDFQTFTTDYVATRYGTSTANVRIHKKLHADEIVENIHFITEMNKFGTNEVKWTLRGIIKLGMFIRSKEAKNFRLWAEQELEKSINAELENARLTRERNLALVNKISALEATAIQDKKHHQNQINGYLGKLAVVNKVNEALKAELLMAKKNYPFAELDLSDPKYQPFSAGRPSYKELWGQNISIKAHNNALKVALKMFQDDKDKNKQIALNLAKIQQELEKSYTAIGAVMAYCYDNDRFFIERKDNQ</sequence>
<organism evidence="1 2">
    <name type="scientific">Campylobacter mucosalis CCUG 21559</name>
    <dbReference type="NCBI Taxonomy" id="1032067"/>
    <lineage>
        <taxon>Bacteria</taxon>
        <taxon>Pseudomonadati</taxon>
        <taxon>Campylobacterota</taxon>
        <taxon>Epsilonproteobacteria</taxon>
        <taxon>Campylobacterales</taxon>
        <taxon>Campylobacteraceae</taxon>
        <taxon>Campylobacter</taxon>
    </lineage>
</organism>
<proteinExistence type="predicted"/>
<keyword evidence="2" id="KW-1185">Reference proteome</keyword>
<protein>
    <submittedName>
        <fullName evidence="1">Uncharacterized protein</fullName>
    </submittedName>
</protein>
<dbReference type="Proteomes" id="UP000503264">
    <property type="component" value="Chromosome"/>
</dbReference>